<dbReference type="AlphaFoldDB" id="A0A7J6VY03"/>
<name>A0A7J6VY03_THATH</name>
<evidence type="ECO:0000313" key="10">
    <source>
        <dbReference type="EMBL" id="KAF5189458.1"/>
    </source>
</evidence>
<proteinExistence type="predicted"/>
<keyword evidence="5 10" id="KW-0808">Transferase</keyword>
<feature type="region of interest" description="Disordered" evidence="8">
    <location>
        <begin position="208"/>
        <end position="259"/>
    </location>
</feature>
<dbReference type="InterPro" id="IPR046341">
    <property type="entry name" value="SET_dom_sf"/>
</dbReference>
<dbReference type="GO" id="GO:0032259">
    <property type="term" value="P:methylation"/>
    <property type="evidence" value="ECO:0007669"/>
    <property type="project" value="UniProtKB-KW"/>
</dbReference>
<evidence type="ECO:0000313" key="11">
    <source>
        <dbReference type="Proteomes" id="UP000554482"/>
    </source>
</evidence>
<evidence type="ECO:0000256" key="2">
    <source>
        <dbReference type="ARBA" id="ARBA00004286"/>
    </source>
</evidence>
<dbReference type="GO" id="GO:0008168">
    <property type="term" value="F:methyltransferase activity"/>
    <property type="evidence" value="ECO:0007669"/>
    <property type="project" value="UniProtKB-KW"/>
</dbReference>
<gene>
    <name evidence="10" type="ORF">FRX31_020955</name>
</gene>
<dbReference type="InterPro" id="IPR050777">
    <property type="entry name" value="SET2_Histone-Lys_MeTrsfase"/>
</dbReference>
<protein>
    <submittedName>
        <fullName evidence="10">Histone-lysine N-methyltransferase ASHH2</fullName>
    </submittedName>
</protein>
<dbReference type="Gene3D" id="2.170.270.10">
    <property type="entry name" value="SET domain"/>
    <property type="match status" value="1"/>
</dbReference>
<dbReference type="GO" id="GO:0005694">
    <property type="term" value="C:chromosome"/>
    <property type="evidence" value="ECO:0007669"/>
    <property type="project" value="UniProtKB-SubCell"/>
</dbReference>
<dbReference type="PANTHER" id="PTHR22884">
    <property type="entry name" value="SET DOMAIN PROTEINS"/>
    <property type="match status" value="1"/>
</dbReference>
<feature type="non-terminal residue" evidence="10">
    <location>
        <position position="1"/>
    </location>
</feature>
<evidence type="ECO:0000256" key="1">
    <source>
        <dbReference type="ARBA" id="ARBA00004123"/>
    </source>
</evidence>
<evidence type="ECO:0000256" key="5">
    <source>
        <dbReference type="ARBA" id="ARBA00022679"/>
    </source>
</evidence>
<keyword evidence="3" id="KW-0158">Chromosome</keyword>
<comment type="subcellular location">
    <subcellularLocation>
        <location evidence="2">Chromosome</location>
    </subcellularLocation>
    <subcellularLocation>
        <location evidence="1">Nucleus</location>
    </subcellularLocation>
</comment>
<accession>A0A7J6VY03</accession>
<keyword evidence="11" id="KW-1185">Reference proteome</keyword>
<keyword evidence="6" id="KW-0949">S-adenosyl-L-methionine</keyword>
<comment type="caution">
    <text evidence="10">The sequence shown here is derived from an EMBL/GenBank/DDBJ whole genome shotgun (WGS) entry which is preliminary data.</text>
</comment>
<dbReference type="SUPFAM" id="SSF82199">
    <property type="entry name" value="SET domain"/>
    <property type="match status" value="1"/>
</dbReference>
<dbReference type="OrthoDB" id="422362at2759"/>
<dbReference type="InterPro" id="IPR003616">
    <property type="entry name" value="Post-SET_dom"/>
</dbReference>
<keyword evidence="4 10" id="KW-0489">Methyltransferase</keyword>
<organism evidence="10 11">
    <name type="scientific">Thalictrum thalictroides</name>
    <name type="common">Rue-anemone</name>
    <name type="synonym">Anemone thalictroides</name>
    <dbReference type="NCBI Taxonomy" id="46969"/>
    <lineage>
        <taxon>Eukaryota</taxon>
        <taxon>Viridiplantae</taxon>
        <taxon>Streptophyta</taxon>
        <taxon>Embryophyta</taxon>
        <taxon>Tracheophyta</taxon>
        <taxon>Spermatophyta</taxon>
        <taxon>Magnoliopsida</taxon>
        <taxon>Ranunculales</taxon>
        <taxon>Ranunculaceae</taxon>
        <taxon>Thalictroideae</taxon>
        <taxon>Thalictrum</taxon>
    </lineage>
</organism>
<feature type="non-terminal residue" evidence="10">
    <location>
        <position position="276"/>
    </location>
</feature>
<keyword evidence="7" id="KW-0539">Nucleus</keyword>
<evidence type="ECO:0000256" key="7">
    <source>
        <dbReference type="ARBA" id="ARBA00023242"/>
    </source>
</evidence>
<dbReference type="SMART" id="SM00508">
    <property type="entry name" value="PostSET"/>
    <property type="match status" value="1"/>
</dbReference>
<evidence type="ECO:0000259" key="9">
    <source>
        <dbReference type="PROSITE" id="PS50868"/>
    </source>
</evidence>
<feature type="domain" description="Post-SET" evidence="9">
    <location>
        <begin position="17"/>
        <end position="33"/>
    </location>
</feature>
<evidence type="ECO:0000256" key="4">
    <source>
        <dbReference type="ARBA" id="ARBA00022603"/>
    </source>
</evidence>
<dbReference type="PROSITE" id="PS50868">
    <property type="entry name" value="POST_SET"/>
    <property type="match status" value="1"/>
</dbReference>
<evidence type="ECO:0000256" key="8">
    <source>
        <dbReference type="SAM" id="MobiDB-lite"/>
    </source>
</evidence>
<sequence length="276" mass="29885">GEEVTFDYNYVRVFGAAAKKCVCGSVKCRGYIGGDPLNSDEIVQGDSDEEFPEPVMVKGGCEIEEVKGRITSNTILSDVAQSQHPGQIDLSTLSIKHFGNSTEVEESKRQSGHGVEPIEVPVPIEDTTNKSQFAFQPPEMSIQTEVRNKSASSLSPLEVSFPKDVTGQLLEDSPTVLDPLSKSLPDHLTANKNLISNTIKDRPSMLKERLPAKSSLSSSSIKKVRCRSNPVNGSKLQVVENKPKKMSEGAANNCPSGAEDKLNELLDIDGGISKRK</sequence>
<dbReference type="GO" id="GO:0005634">
    <property type="term" value="C:nucleus"/>
    <property type="evidence" value="ECO:0007669"/>
    <property type="project" value="UniProtKB-SubCell"/>
</dbReference>
<dbReference type="EMBL" id="JABWDY010025445">
    <property type="protein sequence ID" value="KAF5189458.1"/>
    <property type="molecule type" value="Genomic_DNA"/>
</dbReference>
<dbReference type="Proteomes" id="UP000554482">
    <property type="component" value="Unassembled WGS sequence"/>
</dbReference>
<evidence type="ECO:0000256" key="3">
    <source>
        <dbReference type="ARBA" id="ARBA00022454"/>
    </source>
</evidence>
<reference evidence="10 11" key="1">
    <citation type="submission" date="2020-06" db="EMBL/GenBank/DDBJ databases">
        <title>Transcriptomic and genomic resources for Thalictrum thalictroides and T. hernandezii: Facilitating candidate gene discovery in an emerging model plant lineage.</title>
        <authorList>
            <person name="Arias T."/>
            <person name="Riano-Pachon D.M."/>
            <person name="Di Stilio V.S."/>
        </authorList>
    </citation>
    <scope>NUCLEOTIDE SEQUENCE [LARGE SCALE GENOMIC DNA]</scope>
    <source>
        <strain evidence="11">cv. WT478/WT964</strain>
        <tissue evidence="10">Leaves</tissue>
    </source>
</reference>
<evidence type="ECO:0000256" key="6">
    <source>
        <dbReference type="ARBA" id="ARBA00022691"/>
    </source>
</evidence>